<keyword evidence="2" id="KW-0812">Transmembrane</keyword>
<keyword evidence="2" id="KW-0472">Membrane</keyword>
<dbReference type="Gene3D" id="1.20.1250.20">
    <property type="entry name" value="MFS general substrate transporter like domains"/>
    <property type="match status" value="1"/>
</dbReference>
<evidence type="ECO:0000256" key="1">
    <source>
        <dbReference type="SAM" id="MobiDB-lite"/>
    </source>
</evidence>
<keyword evidence="2" id="KW-1133">Transmembrane helix</keyword>
<feature type="transmembrane region" description="Helical" evidence="2">
    <location>
        <begin position="317"/>
        <end position="337"/>
    </location>
</feature>
<dbReference type="Pfam" id="PF07690">
    <property type="entry name" value="MFS_1"/>
    <property type="match status" value="1"/>
</dbReference>
<name>D7FPK8_ECTSI</name>
<dbReference type="EMBL" id="FN649760">
    <property type="protein sequence ID" value="CBJ30465.1"/>
    <property type="molecule type" value="Genomic_DNA"/>
</dbReference>
<feature type="transmembrane region" description="Helical" evidence="2">
    <location>
        <begin position="389"/>
        <end position="409"/>
    </location>
</feature>
<organism evidence="3 4">
    <name type="scientific">Ectocarpus siliculosus</name>
    <name type="common">Brown alga</name>
    <name type="synonym">Conferva siliculosa</name>
    <dbReference type="NCBI Taxonomy" id="2880"/>
    <lineage>
        <taxon>Eukaryota</taxon>
        <taxon>Sar</taxon>
        <taxon>Stramenopiles</taxon>
        <taxon>Ochrophyta</taxon>
        <taxon>PX clade</taxon>
        <taxon>Phaeophyceae</taxon>
        <taxon>Ectocarpales</taxon>
        <taxon>Ectocarpaceae</taxon>
        <taxon>Ectocarpus</taxon>
    </lineage>
</organism>
<sequence length="460" mass="48262">MDGGQLAPTTGATARVSGVPTAQGDLQKGPEDTEHGARGGEEEGKADESSMATAPEPSAAAAGASKQVAPMRNLYTAALSYNGYTVTDGALRLIVLLHAADLGFNAIEIAFMFSAYEVAGVFTNLFGGVAGSKYGLRFTLLTSLVLQIICLSALTQTEPVLGDLREATPGSRRYLEATIYITAWQALAGVAKDFMKLTGKATPKLVTKEGAEGRLFQVVAWLTGMKNALKGFGSFLGALLVAQIGYVNSLWILVGICAFFVPVGIFGMDRAELGWKRELVGLIMAGYIVFYGNLQAASTKLYKNVDGTGGQPSGAAAYKWAAYCSLAPLITGIASYFTHKVADSQLATGCVLVLGMLVFAGLFAVNSSVHSYLIVSYSNKDKVAMDLGFYYMANAMGRLIGVLVGGFLYHYTSDDFGLSMCLVVACPFLVAASAIAYRLPGPATPPSPTTPDIELKAAGA</sequence>
<dbReference type="InterPro" id="IPR036259">
    <property type="entry name" value="MFS_trans_sf"/>
</dbReference>
<dbReference type="InterPro" id="IPR011701">
    <property type="entry name" value="MFS"/>
</dbReference>
<dbReference type="SUPFAM" id="SSF103473">
    <property type="entry name" value="MFS general substrate transporter"/>
    <property type="match status" value="1"/>
</dbReference>
<evidence type="ECO:0000256" key="2">
    <source>
        <dbReference type="SAM" id="Phobius"/>
    </source>
</evidence>
<feature type="transmembrane region" description="Helical" evidence="2">
    <location>
        <begin position="349"/>
        <end position="369"/>
    </location>
</feature>
<protein>
    <submittedName>
        <fullName evidence="3">Membrane transporter (ISS)</fullName>
    </submittedName>
</protein>
<gene>
    <name evidence="3" type="ORF">Esi_0193_0056</name>
</gene>
<evidence type="ECO:0000313" key="4">
    <source>
        <dbReference type="Proteomes" id="UP000002630"/>
    </source>
</evidence>
<feature type="transmembrane region" description="Helical" evidence="2">
    <location>
        <begin position="279"/>
        <end position="297"/>
    </location>
</feature>
<dbReference type="InterPro" id="IPR047769">
    <property type="entry name" value="MFS_ArsJ"/>
</dbReference>
<dbReference type="AlphaFoldDB" id="D7FPK8"/>
<dbReference type="PANTHER" id="PTHR23547">
    <property type="entry name" value="MAJOR FACILITATOR SUPERFAMILY DOMAIN, GENERAL SUBSTRATE TRANSPORTER"/>
    <property type="match status" value="1"/>
</dbReference>
<dbReference type="Proteomes" id="UP000002630">
    <property type="component" value="Unassembled WGS sequence"/>
</dbReference>
<feature type="compositionally biased region" description="Low complexity" evidence="1">
    <location>
        <begin position="49"/>
        <end position="64"/>
    </location>
</feature>
<dbReference type="TCDB" id="2.A.1.83.3">
    <property type="family name" value="the major facilitator superfamily (mfs)"/>
</dbReference>
<dbReference type="PANTHER" id="PTHR23547:SF1">
    <property type="entry name" value="MAJOR FACILITATOR SUPERFAMILY MFS_1"/>
    <property type="match status" value="1"/>
</dbReference>
<feature type="compositionally biased region" description="Basic and acidic residues" evidence="1">
    <location>
        <begin position="28"/>
        <end position="48"/>
    </location>
</feature>
<proteinExistence type="predicted"/>
<dbReference type="InParanoid" id="D7FPK8"/>
<feature type="transmembrane region" description="Helical" evidence="2">
    <location>
        <begin position="250"/>
        <end position="267"/>
    </location>
</feature>
<accession>D7FPK8</accession>
<dbReference type="eggNOG" id="ENOG502QSJF">
    <property type="taxonomic scope" value="Eukaryota"/>
</dbReference>
<keyword evidence="4" id="KW-1185">Reference proteome</keyword>
<feature type="transmembrane region" description="Helical" evidence="2">
    <location>
        <begin position="416"/>
        <end position="437"/>
    </location>
</feature>
<dbReference type="OrthoDB" id="196955at2759"/>
<reference evidence="3 4" key="1">
    <citation type="journal article" date="2010" name="Nature">
        <title>The Ectocarpus genome and the independent evolution of multicellularity in brown algae.</title>
        <authorList>
            <person name="Cock J.M."/>
            <person name="Sterck L."/>
            <person name="Rouze P."/>
            <person name="Scornet D."/>
            <person name="Allen A.E."/>
            <person name="Amoutzias G."/>
            <person name="Anthouard V."/>
            <person name="Artiguenave F."/>
            <person name="Aury J.M."/>
            <person name="Badger J.H."/>
            <person name="Beszteri B."/>
            <person name="Billiau K."/>
            <person name="Bonnet E."/>
            <person name="Bothwell J.H."/>
            <person name="Bowler C."/>
            <person name="Boyen C."/>
            <person name="Brownlee C."/>
            <person name="Carrano C.J."/>
            <person name="Charrier B."/>
            <person name="Cho G.Y."/>
            <person name="Coelho S.M."/>
            <person name="Collen J."/>
            <person name="Corre E."/>
            <person name="Da Silva C."/>
            <person name="Delage L."/>
            <person name="Delaroque N."/>
            <person name="Dittami S.M."/>
            <person name="Doulbeau S."/>
            <person name="Elias M."/>
            <person name="Farnham G."/>
            <person name="Gachon C.M."/>
            <person name="Gschloessl B."/>
            <person name="Heesch S."/>
            <person name="Jabbari K."/>
            <person name="Jubin C."/>
            <person name="Kawai H."/>
            <person name="Kimura K."/>
            <person name="Kloareg B."/>
            <person name="Kupper F.C."/>
            <person name="Lang D."/>
            <person name="Le Bail A."/>
            <person name="Leblanc C."/>
            <person name="Lerouge P."/>
            <person name="Lohr M."/>
            <person name="Lopez P.J."/>
            <person name="Martens C."/>
            <person name="Maumus F."/>
            <person name="Michel G."/>
            <person name="Miranda-Saavedra D."/>
            <person name="Morales J."/>
            <person name="Moreau H."/>
            <person name="Motomura T."/>
            <person name="Nagasato C."/>
            <person name="Napoli C.A."/>
            <person name="Nelson D.R."/>
            <person name="Nyvall-Collen P."/>
            <person name="Peters A.F."/>
            <person name="Pommier C."/>
            <person name="Potin P."/>
            <person name="Poulain J."/>
            <person name="Quesneville H."/>
            <person name="Read B."/>
            <person name="Rensing S.A."/>
            <person name="Ritter A."/>
            <person name="Rousvoal S."/>
            <person name="Samanta M."/>
            <person name="Samson G."/>
            <person name="Schroeder D.C."/>
            <person name="Segurens B."/>
            <person name="Strittmatter M."/>
            <person name="Tonon T."/>
            <person name="Tregear J.W."/>
            <person name="Valentin K."/>
            <person name="von Dassow P."/>
            <person name="Yamagishi T."/>
            <person name="Van de Peer Y."/>
            <person name="Wincker P."/>
        </authorList>
    </citation>
    <scope>NUCLEOTIDE SEQUENCE [LARGE SCALE GENOMIC DNA]</scope>
    <source>
        <strain evidence="4">Ec32 / CCAP1310/4</strain>
    </source>
</reference>
<feature type="region of interest" description="Disordered" evidence="1">
    <location>
        <begin position="1"/>
        <end position="64"/>
    </location>
</feature>
<evidence type="ECO:0000313" key="3">
    <source>
        <dbReference type="EMBL" id="CBJ30465.1"/>
    </source>
</evidence>
<dbReference type="GO" id="GO:0022857">
    <property type="term" value="F:transmembrane transporter activity"/>
    <property type="evidence" value="ECO:0007669"/>
    <property type="project" value="InterPro"/>
</dbReference>